<keyword evidence="7" id="KW-0106">Calcium</keyword>
<feature type="domain" description="NIDO" evidence="17">
    <location>
        <begin position="98"/>
        <end position="255"/>
    </location>
</feature>
<feature type="domain" description="Nidogen G2 beta-barrel" evidence="16">
    <location>
        <begin position="328"/>
        <end position="552"/>
    </location>
</feature>
<dbReference type="FunFam" id="2.120.10.30:FF:000241">
    <property type="entry name" value="Low-density lipoprotein receptor-related protein 6"/>
    <property type="match status" value="1"/>
</dbReference>
<evidence type="ECO:0000256" key="9">
    <source>
        <dbReference type="ARBA" id="ARBA00022889"/>
    </source>
</evidence>
<dbReference type="PROSITE" id="PS51120">
    <property type="entry name" value="LDLRB"/>
    <property type="match status" value="3"/>
</dbReference>
<evidence type="ECO:0000256" key="14">
    <source>
        <dbReference type="SAM" id="SignalP"/>
    </source>
</evidence>
<protein>
    <recommendedName>
        <fullName evidence="20">Nidogen</fullName>
    </recommendedName>
</protein>
<dbReference type="Gene3D" id="2.10.25.10">
    <property type="entry name" value="Laminin"/>
    <property type="match status" value="10"/>
</dbReference>
<dbReference type="EMBL" id="CAEY01000211">
    <property type="status" value="NOT_ANNOTATED_CDS"/>
    <property type="molecule type" value="Genomic_DNA"/>
</dbReference>
<keyword evidence="3" id="KW-0272">Extracellular matrix</keyword>
<dbReference type="SMART" id="SM00539">
    <property type="entry name" value="NIDO"/>
    <property type="match status" value="1"/>
</dbReference>
<dbReference type="SUPFAM" id="SSF63825">
    <property type="entry name" value="YWTD domain"/>
    <property type="match status" value="1"/>
</dbReference>
<feature type="repeat" description="LDL-receptor class B" evidence="13">
    <location>
        <begin position="1079"/>
        <end position="1121"/>
    </location>
</feature>
<feature type="domain" description="EGF-like" evidence="15">
    <location>
        <begin position="546"/>
        <end position="584"/>
    </location>
</feature>
<dbReference type="Proteomes" id="UP000015104">
    <property type="component" value="Unassembled WGS sequence"/>
</dbReference>
<evidence type="ECO:0000256" key="7">
    <source>
        <dbReference type="ARBA" id="ARBA00022837"/>
    </source>
</evidence>
<evidence type="ECO:0008006" key="20">
    <source>
        <dbReference type="Google" id="ProtNLM"/>
    </source>
</evidence>
<evidence type="ECO:0000256" key="1">
    <source>
        <dbReference type="ARBA" id="ARBA00004302"/>
    </source>
</evidence>
<dbReference type="InterPro" id="IPR001881">
    <property type="entry name" value="EGF-like_Ca-bd_dom"/>
</dbReference>
<keyword evidence="8" id="KW-0084">Basement membrane</keyword>
<dbReference type="CDD" id="cd00054">
    <property type="entry name" value="EGF_CA"/>
    <property type="match status" value="1"/>
</dbReference>
<evidence type="ECO:0000256" key="12">
    <source>
        <dbReference type="PROSITE-ProRule" id="PRU00076"/>
    </source>
</evidence>
<dbReference type="OrthoDB" id="6375837at2759"/>
<reference evidence="19" key="1">
    <citation type="submission" date="2011-08" db="EMBL/GenBank/DDBJ databases">
        <authorList>
            <person name="Rombauts S."/>
        </authorList>
    </citation>
    <scope>NUCLEOTIDE SEQUENCE</scope>
    <source>
        <strain evidence="19">London</strain>
    </source>
</reference>
<dbReference type="GO" id="GO:0005604">
    <property type="term" value="C:basement membrane"/>
    <property type="evidence" value="ECO:0007669"/>
    <property type="project" value="UniProtKB-SubCell"/>
</dbReference>
<feature type="domain" description="EGF-like" evidence="15">
    <location>
        <begin position="727"/>
        <end position="767"/>
    </location>
</feature>
<dbReference type="SUPFAM" id="SSF57184">
    <property type="entry name" value="Growth factor receptor domain"/>
    <property type="match status" value="2"/>
</dbReference>
<dbReference type="InterPro" id="IPR011042">
    <property type="entry name" value="6-blade_b-propeller_TolB-like"/>
</dbReference>
<dbReference type="Pfam" id="PF06119">
    <property type="entry name" value="NIDO"/>
    <property type="match status" value="1"/>
</dbReference>
<dbReference type="InterPro" id="IPR009017">
    <property type="entry name" value="GFP"/>
</dbReference>
<evidence type="ECO:0000259" key="16">
    <source>
        <dbReference type="PROSITE" id="PS50993"/>
    </source>
</evidence>
<dbReference type="FunFam" id="2.10.25.10:FF:000038">
    <property type="entry name" value="Fibrillin 2"/>
    <property type="match status" value="1"/>
</dbReference>
<dbReference type="PROSITE" id="PS50026">
    <property type="entry name" value="EGF_3"/>
    <property type="match status" value="9"/>
</dbReference>
<evidence type="ECO:0000259" key="17">
    <source>
        <dbReference type="PROSITE" id="PS51220"/>
    </source>
</evidence>
<evidence type="ECO:0000256" key="2">
    <source>
        <dbReference type="ARBA" id="ARBA00022525"/>
    </source>
</evidence>
<dbReference type="InterPro" id="IPR003886">
    <property type="entry name" value="NIDO_dom"/>
</dbReference>
<dbReference type="PROSITE" id="PS01186">
    <property type="entry name" value="EGF_2"/>
    <property type="match status" value="10"/>
</dbReference>
<feature type="domain" description="EGF-like" evidence="15">
    <location>
        <begin position="637"/>
        <end position="676"/>
    </location>
</feature>
<keyword evidence="6" id="KW-0677">Repeat</keyword>
<keyword evidence="9" id="KW-0130">Cell adhesion</keyword>
<dbReference type="PANTHER" id="PTHR46513">
    <property type="entry name" value="VITELLOGENIN RECEPTOR-LIKE PROTEIN-RELATED-RELATED"/>
    <property type="match status" value="1"/>
</dbReference>
<dbReference type="KEGG" id="tut:107365142"/>
<reference evidence="18" key="2">
    <citation type="submission" date="2015-06" db="UniProtKB">
        <authorList>
            <consortium name="EnsemblMetazoa"/>
        </authorList>
    </citation>
    <scope>IDENTIFICATION</scope>
</reference>
<dbReference type="InterPro" id="IPR000033">
    <property type="entry name" value="LDLR_classB_rpt"/>
</dbReference>
<feature type="repeat" description="LDL-receptor class B" evidence="13">
    <location>
        <begin position="1037"/>
        <end position="1078"/>
    </location>
</feature>
<keyword evidence="4 12" id="KW-0245">EGF-like domain</keyword>
<evidence type="ECO:0000256" key="3">
    <source>
        <dbReference type="ARBA" id="ARBA00022530"/>
    </source>
</evidence>
<keyword evidence="10 12" id="KW-1015">Disulfide bond</keyword>
<dbReference type="SMART" id="SM00181">
    <property type="entry name" value="EGF"/>
    <property type="match status" value="12"/>
</dbReference>
<dbReference type="PROSITE" id="PS01187">
    <property type="entry name" value="EGF_CA"/>
    <property type="match status" value="1"/>
</dbReference>
<dbReference type="PROSITE" id="PS00010">
    <property type="entry name" value="ASX_HYDROXYL"/>
    <property type="match status" value="1"/>
</dbReference>
<dbReference type="Gene3D" id="2.40.155.10">
    <property type="entry name" value="Green fluorescent protein"/>
    <property type="match status" value="1"/>
</dbReference>
<dbReference type="Pfam" id="PF07474">
    <property type="entry name" value="G2F"/>
    <property type="match status" value="1"/>
</dbReference>
<evidence type="ECO:0000256" key="13">
    <source>
        <dbReference type="PROSITE-ProRule" id="PRU00461"/>
    </source>
</evidence>
<feature type="domain" description="EGF-like" evidence="15">
    <location>
        <begin position="774"/>
        <end position="814"/>
    </location>
</feature>
<accession>T1KLJ0</accession>
<dbReference type="PROSITE" id="PS50993">
    <property type="entry name" value="NIDOGEN_G2"/>
    <property type="match status" value="1"/>
</dbReference>
<dbReference type="SMART" id="SM00135">
    <property type="entry name" value="LY"/>
    <property type="match status" value="5"/>
</dbReference>
<dbReference type="InterPro" id="IPR006605">
    <property type="entry name" value="G2_nidogen/fibulin_G2F"/>
</dbReference>
<dbReference type="SUPFAM" id="SSF54511">
    <property type="entry name" value="GFP-like"/>
    <property type="match status" value="1"/>
</dbReference>
<evidence type="ECO:0000256" key="5">
    <source>
        <dbReference type="ARBA" id="ARBA00022729"/>
    </source>
</evidence>
<feature type="disulfide bond" evidence="12">
    <location>
        <begin position="956"/>
        <end position="973"/>
    </location>
</feature>
<dbReference type="Pfam" id="PF00058">
    <property type="entry name" value="Ldl_recept_b"/>
    <property type="match status" value="3"/>
</dbReference>
<proteinExistence type="predicted"/>
<dbReference type="InterPro" id="IPR050778">
    <property type="entry name" value="Cueball_EGF_LRP_Nidogen"/>
</dbReference>
<evidence type="ECO:0000256" key="8">
    <source>
        <dbReference type="ARBA" id="ARBA00022869"/>
    </source>
</evidence>
<dbReference type="eggNOG" id="KOG1214">
    <property type="taxonomic scope" value="Eukaryota"/>
</dbReference>
<dbReference type="GO" id="GO:0005886">
    <property type="term" value="C:plasma membrane"/>
    <property type="evidence" value="ECO:0007669"/>
    <property type="project" value="TreeGrafter"/>
</dbReference>
<name>T1KLJ0_TETUR</name>
<dbReference type="GO" id="GO:0005509">
    <property type="term" value="F:calcium ion binding"/>
    <property type="evidence" value="ECO:0007669"/>
    <property type="project" value="InterPro"/>
</dbReference>
<evidence type="ECO:0000313" key="19">
    <source>
        <dbReference type="Proteomes" id="UP000015104"/>
    </source>
</evidence>
<dbReference type="InterPro" id="IPR024731">
    <property type="entry name" value="NELL2-like_EGF"/>
</dbReference>
<feature type="domain" description="EGF-like" evidence="15">
    <location>
        <begin position="860"/>
        <end position="901"/>
    </location>
</feature>
<feature type="disulfide bond" evidence="12">
    <location>
        <begin position="694"/>
        <end position="711"/>
    </location>
</feature>
<dbReference type="PROSITE" id="PS51220">
    <property type="entry name" value="NIDO"/>
    <property type="match status" value="1"/>
</dbReference>
<comment type="subcellular location">
    <subcellularLocation>
        <location evidence="1">Secreted</location>
        <location evidence="1">Extracellular space</location>
        <location evidence="1">Extracellular matrix</location>
        <location evidence="1">Basement membrane</location>
    </subcellularLocation>
</comment>
<dbReference type="InterPro" id="IPR000152">
    <property type="entry name" value="EGF-type_Asp/Asn_hydroxyl_site"/>
</dbReference>
<feature type="domain" description="EGF-like" evidence="15">
    <location>
        <begin position="945"/>
        <end position="987"/>
    </location>
</feature>
<dbReference type="Gene3D" id="2.120.10.30">
    <property type="entry name" value="TolB, C-terminal domain"/>
    <property type="match status" value="1"/>
</dbReference>
<evidence type="ECO:0000256" key="11">
    <source>
        <dbReference type="ARBA" id="ARBA00023180"/>
    </source>
</evidence>
<dbReference type="InterPro" id="IPR018097">
    <property type="entry name" value="EGF_Ca-bd_CS"/>
</dbReference>
<organism evidence="18 19">
    <name type="scientific">Tetranychus urticae</name>
    <name type="common">Two-spotted spider mite</name>
    <dbReference type="NCBI Taxonomy" id="32264"/>
    <lineage>
        <taxon>Eukaryota</taxon>
        <taxon>Metazoa</taxon>
        <taxon>Ecdysozoa</taxon>
        <taxon>Arthropoda</taxon>
        <taxon>Chelicerata</taxon>
        <taxon>Arachnida</taxon>
        <taxon>Acari</taxon>
        <taxon>Acariformes</taxon>
        <taxon>Trombidiformes</taxon>
        <taxon>Prostigmata</taxon>
        <taxon>Eleutherengona</taxon>
        <taxon>Raphignathae</taxon>
        <taxon>Tetranychoidea</taxon>
        <taxon>Tetranychidae</taxon>
        <taxon>Tetranychus</taxon>
    </lineage>
</organism>
<dbReference type="SMART" id="SM00179">
    <property type="entry name" value="EGF_CA"/>
    <property type="match status" value="4"/>
</dbReference>
<dbReference type="OMA" id="PGTGNQF"/>
<keyword evidence="11" id="KW-0325">Glycoprotein</keyword>
<dbReference type="InterPro" id="IPR000742">
    <property type="entry name" value="EGF"/>
</dbReference>
<dbReference type="STRING" id="32264.T1KLJ0"/>
<comment type="caution">
    <text evidence="12">Lacks conserved residue(s) required for the propagation of feature annotation.</text>
</comment>
<feature type="chain" id="PRO_5004580864" description="Nidogen" evidence="14">
    <location>
        <begin position="24"/>
        <end position="1313"/>
    </location>
</feature>
<feature type="signal peptide" evidence="14">
    <location>
        <begin position="1"/>
        <end position="23"/>
    </location>
</feature>
<evidence type="ECO:0000256" key="6">
    <source>
        <dbReference type="ARBA" id="ARBA00022737"/>
    </source>
</evidence>
<evidence type="ECO:0000256" key="4">
    <source>
        <dbReference type="ARBA" id="ARBA00022536"/>
    </source>
</evidence>
<sequence length="1313" mass="143302">MANLQAKIVFVIAICLTINSANGITRQDLFPFAGPDDEVLTGKDEGSSQQIKLSSNVILFERSYDFLFVSINGVISFLSDAANYLNYALPLSIPMIAPFYADIDTRITGKVYYRQTTNPDQLNLANGYISSVFTSGLNFQANSLFIATWVDVGPYRNNLSFIDPNNEKKNTFQVVIATDGKESYAFFLYPQKGITWAKSDTKEAREPALAQVGFIDLNGYQFYPLDVSGTSRTLNLDRMSNIKEAGIFIFRIGKLGVSGGVIEPDRPSSSRESDVVPSDVMDRCETTFDPCPPEAHCEQYSTGFCCKCKEGFIGNGRQCIKSDTLDTSPIRLVGQVHGTINDQKIGDADIYVYADVNSGQIYTTISRLQNIQPSDFQSLIPLTDLIGWLFAKGQPGTVNGFSLTGGVFNRTARITFPQTGEQVTVIERYLGLDVFGNLKMDIVITGNLPAIPMGSRVEFDDAIEVYASKEPGMFTSSSGRSYRLTGASMDIPISIEQEIQFTSCAYAPKDQQVKTIKISANRYNIDVRTIQDPIRFTAEYSVVPPDDNPCKNGNAVCGANSQCVVDGENYRCVCNPGFRSDDQSDPNSVRPLCLDIDECLTNQSRCHKDARCQNQPGNYRCICNDGFVGDGYRCRPQDSMCGDKFCDPNADCLPSTDGSKKCICLPGFTGNGIICRSVLGQPGSPNACPADLRCDRNAQCAINPVTREYGCVCNPGFTGNGLVCELVGKVCSSDANCGENGQCKTSNSGVGYCVCKQGYYGDGYTCIRTTEPKQIENCFTSKICDINAVCNDLPNGETKCICNEGYTGDGRTCAIISDCKEDSDCPASSKCDPLPEIVDGGRCTCIQGFAMIENTCVSNDKAPCNIVKNCHADAACKFNLEEKQFKCECNKGFKGDGKNCESTQIPCNVLNTCGSHAACNYNPIELGYRCMCLSGYIGDGYTCVPSSSCRDYPYQCHRDAECVFSPTTREYKCRCNNGFSGDGLDCSPNNRYDGPYLVAVQGMSFARLPMAPGRQGEFLFVLNNNLPVGIAFDCAKGSLYYTDIIDKAISKAGLNGSHDITILTGLISPEGLAIDWISRNIYWTDSLKRAIQVSRLNGSSVRTLISDDLVNPRGIALHPGLGKMYFTDWNRAAPKIEMANMDGTGRVVLVSEAVKLPNMLAIDYMTNELCWTDAGLKRIECIDLYGSKRRLVHYTSGYPFDLAIVEDYIFWTDWETNNVHRVGRNGGKEETLMIPKGSNGRLHGIVAMAEACPAMSNPCRIRNGGCKHLCLPSGPRSRTCVCPDDDGSGEECTLMLPPLPRPSPSGVGIIGIG</sequence>
<dbReference type="GO" id="GO:0042813">
    <property type="term" value="F:Wnt receptor activity"/>
    <property type="evidence" value="ECO:0007669"/>
    <property type="project" value="TreeGrafter"/>
</dbReference>
<keyword evidence="19" id="KW-1185">Reference proteome</keyword>
<feature type="domain" description="EGF-like" evidence="15">
    <location>
        <begin position="595"/>
        <end position="635"/>
    </location>
</feature>
<evidence type="ECO:0000256" key="10">
    <source>
        <dbReference type="ARBA" id="ARBA00023157"/>
    </source>
</evidence>
<evidence type="ECO:0000313" key="18">
    <source>
        <dbReference type="EnsemblMetazoa" id="tetur14g02610.1"/>
    </source>
</evidence>
<dbReference type="Pfam" id="PF12947">
    <property type="entry name" value="EGF_3"/>
    <property type="match status" value="3"/>
</dbReference>
<feature type="domain" description="EGF-like" evidence="15">
    <location>
        <begin position="684"/>
        <end position="725"/>
    </location>
</feature>
<dbReference type="InterPro" id="IPR009030">
    <property type="entry name" value="Growth_fac_rcpt_cys_sf"/>
</dbReference>
<evidence type="ECO:0000259" key="15">
    <source>
        <dbReference type="PROSITE" id="PS50026"/>
    </source>
</evidence>
<dbReference type="GO" id="GO:0007160">
    <property type="term" value="P:cell-matrix adhesion"/>
    <property type="evidence" value="ECO:0007669"/>
    <property type="project" value="InterPro"/>
</dbReference>
<feature type="repeat" description="LDL-receptor class B" evidence="13">
    <location>
        <begin position="1122"/>
        <end position="1166"/>
    </location>
</feature>
<dbReference type="SMART" id="SM00682">
    <property type="entry name" value="G2F"/>
    <property type="match status" value="1"/>
</dbReference>
<feature type="disulfide bond" evidence="12">
    <location>
        <begin position="913"/>
        <end position="930"/>
    </location>
</feature>
<dbReference type="GO" id="GO:0060070">
    <property type="term" value="P:canonical Wnt signaling pathway"/>
    <property type="evidence" value="ECO:0007669"/>
    <property type="project" value="TreeGrafter"/>
</dbReference>
<keyword evidence="2" id="KW-0964">Secreted</keyword>
<dbReference type="PANTHER" id="PTHR46513:SF13">
    <property type="entry name" value="EGF-LIKE DOMAIN-CONTAINING PROTEIN"/>
    <property type="match status" value="1"/>
</dbReference>
<dbReference type="HOGENOM" id="CLU_003163_1_0_1"/>
<gene>
    <name evidence="18" type="primary">107365142</name>
</gene>
<dbReference type="Pfam" id="PF12946">
    <property type="entry name" value="EGF_MSP1_1"/>
    <property type="match status" value="1"/>
</dbReference>
<feature type="domain" description="EGF-like" evidence="15">
    <location>
        <begin position="903"/>
        <end position="944"/>
    </location>
</feature>
<feature type="disulfide bond" evidence="12">
    <location>
        <begin position="870"/>
        <end position="887"/>
    </location>
</feature>
<dbReference type="GO" id="GO:0017147">
    <property type="term" value="F:Wnt-protein binding"/>
    <property type="evidence" value="ECO:0007669"/>
    <property type="project" value="TreeGrafter"/>
</dbReference>
<keyword evidence="5 14" id="KW-0732">Signal</keyword>
<dbReference type="InterPro" id="IPR024730">
    <property type="entry name" value="MSP1_EGF_1"/>
</dbReference>
<dbReference type="EnsemblMetazoa" id="tetur14g02610.1">
    <property type="protein sequence ID" value="tetur14g02610.1"/>
    <property type="gene ID" value="tetur14g02610"/>
</dbReference>